<dbReference type="AlphaFoldDB" id="A0A385YUE5"/>
<dbReference type="RefSeq" id="WP_119883287.1">
    <property type="nucleotide sequence ID" value="NZ_CP032418.1"/>
</dbReference>
<evidence type="ECO:0000313" key="3">
    <source>
        <dbReference type="Proteomes" id="UP000265725"/>
    </source>
</evidence>
<feature type="transmembrane region" description="Helical" evidence="1">
    <location>
        <begin position="62"/>
        <end position="84"/>
    </location>
</feature>
<reference evidence="3" key="1">
    <citation type="submission" date="2018-09" db="EMBL/GenBank/DDBJ databases">
        <authorList>
            <person name="Zhu H."/>
        </authorList>
    </citation>
    <scope>NUCLEOTIDE SEQUENCE [LARGE SCALE GENOMIC DNA]</scope>
    <source>
        <strain evidence="3">K2R23-3</strain>
    </source>
</reference>
<keyword evidence="3" id="KW-1185">Reference proteome</keyword>
<keyword evidence="1" id="KW-0812">Transmembrane</keyword>
<evidence type="ECO:0000256" key="1">
    <source>
        <dbReference type="SAM" id="Phobius"/>
    </source>
</evidence>
<feature type="transmembrane region" description="Helical" evidence="1">
    <location>
        <begin position="90"/>
        <end position="108"/>
    </location>
</feature>
<dbReference type="EMBL" id="CP032418">
    <property type="protein sequence ID" value="AYC29547.1"/>
    <property type="molecule type" value="Genomic_DNA"/>
</dbReference>
<proteinExistence type="predicted"/>
<organism evidence="2 3">
    <name type="scientific">Paenisporosarcina cavernae</name>
    <dbReference type="NCBI Taxonomy" id="2320858"/>
    <lineage>
        <taxon>Bacteria</taxon>
        <taxon>Bacillati</taxon>
        <taxon>Bacillota</taxon>
        <taxon>Bacilli</taxon>
        <taxon>Bacillales</taxon>
        <taxon>Caryophanaceae</taxon>
        <taxon>Paenisporosarcina</taxon>
    </lineage>
</organism>
<protein>
    <submittedName>
        <fullName evidence="2">Uncharacterized protein</fullName>
    </submittedName>
</protein>
<keyword evidence="1" id="KW-0472">Membrane</keyword>
<dbReference type="KEGG" id="paek:D3873_06495"/>
<gene>
    <name evidence="2" type="ORF">D3873_06495</name>
</gene>
<keyword evidence="1" id="KW-1133">Transmembrane helix</keyword>
<name>A0A385YUE5_9BACL</name>
<dbReference type="Proteomes" id="UP000265725">
    <property type="component" value="Chromosome"/>
</dbReference>
<accession>A0A385YUE5</accession>
<sequence length="126" mass="14701">MIYLGFLFLIFLLLLFFQEVSPRYHHLLTYMFFVLLGVSVMQELLLPTFLQIEDVIPPTISPLFWIIGQSFLLLLIGEILRALAIDVRANIFQILLPIIIGVQLLLLWKPYWVPIIQQLFQLSTLS</sequence>
<evidence type="ECO:0000313" key="2">
    <source>
        <dbReference type="EMBL" id="AYC29547.1"/>
    </source>
</evidence>
<feature type="transmembrane region" description="Helical" evidence="1">
    <location>
        <begin position="28"/>
        <end position="50"/>
    </location>
</feature>